<proteinExistence type="predicted"/>
<organism evidence="1">
    <name type="scientific">Gongylonema pulchrum</name>
    <dbReference type="NCBI Taxonomy" id="637853"/>
    <lineage>
        <taxon>Eukaryota</taxon>
        <taxon>Metazoa</taxon>
        <taxon>Ecdysozoa</taxon>
        <taxon>Nematoda</taxon>
        <taxon>Chromadorea</taxon>
        <taxon>Rhabditida</taxon>
        <taxon>Spirurina</taxon>
        <taxon>Spiruromorpha</taxon>
        <taxon>Spiruroidea</taxon>
        <taxon>Gongylonematidae</taxon>
        <taxon>Gongylonema</taxon>
    </lineage>
</organism>
<name>A0A183CYT4_9BILA</name>
<accession>A0A183CYT4</accession>
<protein>
    <submittedName>
        <fullName evidence="1">Negative elongation factor D</fullName>
    </submittedName>
</protein>
<evidence type="ECO:0000313" key="1">
    <source>
        <dbReference type="WBParaSite" id="GPUH_0000162901-mRNA-1"/>
    </source>
</evidence>
<sequence length="33" mass="3809">LLRCYQDITMNLSNIMKTCPEVAIWIVQSPDVI</sequence>
<dbReference type="AlphaFoldDB" id="A0A183CYT4"/>
<reference evidence="1" key="1">
    <citation type="submission" date="2016-06" db="UniProtKB">
        <authorList>
            <consortium name="WormBaseParasite"/>
        </authorList>
    </citation>
    <scope>IDENTIFICATION</scope>
</reference>
<dbReference type="WBParaSite" id="GPUH_0000162901-mRNA-1">
    <property type="protein sequence ID" value="GPUH_0000162901-mRNA-1"/>
    <property type="gene ID" value="GPUH_0000162901"/>
</dbReference>